<feature type="compositionally biased region" description="Acidic residues" evidence="1">
    <location>
        <begin position="176"/>
        <end position="190"/>
    </location>
</feature>
<dbReference type="OrthoDB" id="9804158at2"/>
<feature type="compositionally biased region" description="Low complexity" evidence="1">
    <location>
        <begin position="191"/>
        <end position="202"/>
    </location>
</feature>
<evidence type="ECO:0000256" key="1">
    <source>
        <dbReference type="SAM" id="MobiDB-lite"/>
    </source>
</evidence>
<organism evidence="2 3">
    <name type="scientific">Polymorphum gilvum (strain LMG 25793 / CGMCC 1.9160 / SL003B-26A1)</name>
    <dbReference type="NCBI Taxonomy" id="991905"/>
    <lineage>
        <taxon>Bacteria</taxon>
        <taxon>Pseudomonadati</taxon>
        <taxon>Pseudomonadota</taxon>
        <taxon>Alphaproteobacteria</taxon>
        <taxon>Rhodobacterales</taxon>
        <taxon>Paracoccaceae</taxon>
        <taxon>Polymorphum</taxon>
    </lineage>
</organism>
<feature type="compositionally biased region" description="Acidic residues" evidence="1">
    <location>
        <begin position="147"/>
        <end position="167"/>
    </location>
</feature>
<feature type="compositionally biased region" description="Basic and acidic residues" evidence="1">
    <location>
        <begin position="230"/>
        <end position="244"/>
    </location>
</feature>
<accession>F2J0M8</accession>
<dbReference type="AlphaFoldDB" id="F2J0M8"/>
<proteinExistence type="predicted"/>
<reference evidence="2 3" key="1">
    <citation type="journal article" date="2011" name="J. Bacteriol.">
        <title>Complete genome sequence of Polymorphum gilvum SL003B-26A1T, a crude oil-degrading bacterium from oil-polluted saline soil.</title>
        <authorList>
            <person name="Li S.G."/>
            <person name="Tang Y.Q."/>
            <person name="Nie Y."/>
            <person name="Cai M."/>
            <person name="Wu X.L."/>
        </authorList>
    </citation>
    <scope>NUCLEOTIDE SEQUENCE [LARGE SCALE GENOMIC DNA]</scope>
    <source>
        <strain evidence="3">LMG 25793 / CGMCC 1.9160 / SL003B-26A1</strain>
    </source>
</reference>
<dbReference type="PATRIC" id="fig|991905.3.peg.1297"/>
<dbReference type="InterPro" id="IPR009273">
    <property type="entry name" value="DUF930"/>
</dbReference>
<dbReference type="RefSeq" id="WP_013652013.1">
    <property type="nucleotide sequence ID" value="NC_015259.1"/>
</dbReference>
<evidence type="ECO:0000313" key="3">
    <source>
        <dbReference type="Proteomes" id="UP000008130"/>
    </source>
</evidence>
<dbReference type="KEGG" id="pgv:SL003B_1267"/>
<dbReference type="Proteomes" id="UP000008130">
    <property type="component" value="Chromosome"/>
</dbReference>
<feature type="compositionally biased region" description="Acidic residues" evidence="1">
    <location>
        <begin position="71"/>
        <end position="82"/>
    </location>
</feature>
<sequence length="361" mass="38194">MDETRFPDRRIFGTGLAVSLLLHALAGVALLVEVEPFAPASEQAPIEVVLVPETSDAETPELPDPAPQEPETPEPETPEPEEPSPTAAPMPAPDVMAQTQEPPGDQPTPLPVLQPVVEFGDADGGSRIAPDGDAADQAEAPERLDLEAEDGETTEADPAESVEDEAADTSQTPEADLSEAVEPEILEPEAAEPGPSEPDAGAETGGEGIAGDFGTVGPIMTTATPAPKPEAGRRSDAVQPEGMREARRLYSDAILDDPRARTAMAGMPAGDRLNLLCMTELRAQLNAAAPPRRPEILPSFRPQAGTVLEPRQAAFRSAGEWYDLAFRCEVDPGVTKVVKFGLRVGAAIPRSQWQQRGFPSF</sequence>
<dbReference type="STRING" id="991905.SL003B_1267"/>
<gene>
    <name evidence="2" type="ordered locus">SL003B_1267</name>
</gene>
<protein>
    <submittedName>
        <fullName evidence="2">Conserved domain protein</fullName>
    </submittedName>
</protein>
<feature type="region of interest" description="Disordered" evidence="1">
    <location>
        <begin position="52"/>
        <end position="244"/>
    </location>
</feature>
<dbReference type="EMBL" id="CP002568">
    <property type="protein sequence ID" value="ADZ69696.1"/>
    <property type="molecule type" value="Genomic_DNA"/>
</dbReference>
<name>F2J0M8_POLGS</name>
<evidence type="ECO:0000313" key="2">
    <source>
        <dbReference type="EMBL" id="ADZ69696.1"/>
    </source>
</evidence>
<dbReference type="Pfam" id="PF06059">
    <property type="entry name" value="DUF930"/>
    <property type="match status" value="1"/>
</dbReference>
<keyword evidence="3" id="KW-1185">Reference proteome</keyword>
<dbReference type="HOGENOM" id="CLU_062603_0_0_5"/>
<dbReference type="eggNOG" id="COG3064">
    <property type="taxonomic scope" value="Bacteria"/>
</dbReference>